<dbReference type="PROSITE" id="PS50885">
    <property type="entry name" value="HAMP"/>
    <property type="match status" value="1"/>
</dbReference>
<protein>
    <submittedName>
        <fullName evidence="10">HAMP domain-containing protein</fullName>
    </submittedName>
</protein>
<evidence type="ECO:0000256" key="6">
    <source>
        <dbReference type="SAM" id="Phobius"/>
    </source>
</evidence>
<evidence type="ECO:0000256" key="3">
    <source>
        <dbReference type="ARBA" id="ARBA00029447"/>
    </source>
</evidence>
<feature type="domain" description="HAMP" evidence="8">
    <location>
        <begin position="355"/>
        <end position="408"/>
    </location>
</feature>
<evidence type="ECO:0000256" key="4">
    <source>
        <dbReference type="PROSITE-ProRule" id="PRU00284"/>
    </source>
</evidence>
<keyword evidence="6" id="KW-0812">Transmembrane</keyword>
<keyword evidence="6" id="KW-1133">Transmembrane helix</keyword>
<dbReference type="InterPro" id="IPR003660">
    <property type="entry name" value="HAMP_dom"/>
</dbReference>
<sequence length="685" mass="73991">MSADINRNRPSTGASAMLSPNKASAPAGPSIAMQLGLLVAIPLVCLAILSYLIISANLIQYRDARLTAAIVDLNVATGNLIHRLQIERGATAGFLGSGGRDFVNVLPEYRADTDQALQRFMNVYAANQAAKIPAVSAREQEVGRQLQQLQDVRSRAQSLTLQPAESAAYYTGTIGYLISLKATASEFTNDPDVARASTALDALVRAKESAGLERAMTTQVYSSGQATVQLFMRITELVNRQEALFEIFRTNATQDEIARLQTIANSDESRSVTTFRNTLAEKYREGGFNVRAQDWFAASTARIDLMHGLEQTVADNIRGLATRQEAAAQNSLWLTSIVSLVAILLTIIASVWIGRAISNPLKKLIAMAEFVDKNDDFTRHVDATGVQEARRTADAFNNLIDKCRHILGEVRRSSDELSVASHSINESSSQLNASSATQADSTSAVAAAVEEASVSISETASNAQRVSGLVENASRETSEALELMDNMVKRVQDLARQVESSRTSLELLESNSQEIGGIVNTIREIAEQTNLLALNAAIEAARAGEQGRGFAVVADEVRKLAERTSISTASISKLIDGIKGGIDGTVARMKEADEHVSGSLEIVSRTEAALQQIGRNSTQVSESVEDITLALREQDVAVQQVASNVERIASMTDSNSDASRRNYETAKSLDHLSSSLDYLVHRFKV</sequence>
<dbReference type="CDD" id="cd11386">
    <property type="entry name" value="MCP_signal"/>
    <property type="match status" value="1"/>
</dbReference>
<dbReference type="GO" id="GO:0007165">
    <property type="term" value="P:signal transduction"/>
    <property type="evidence" value="ECO:0007669"/>
    <property type="project" value="UniProtKB-KW"/>
</dbReference>
<dbReference type="PANTHER" id="PTHR32089:SF112">
    <property type="entry name" value="LYSOZYME-LIKE PROTEIN-RELATED"/>
    <property type="match status" value="1"/>
</dbReference>
<comment type="subcellular location">
    <subcellularLocation>
        <location evidence="1">Membrane</location>
    </subcellularLocation>
</comment>
<evidence type="ECO:0000259" key="9">
    <source>
        <dbReference type="PROSITE" id="PS50906"/>
    </source>
</evidence>
<dbReference type="InterPro" id="IPR010910">
    <property type="entry name" value="Nitrate/nitrite_sensing_bac"/>
</dbReference>
<dbReference type="PROSITE" id="PS50111">
    <property type="entry name" value="CHEMOTAXIS_TRANSDUC_2"/>
    <property type="match status" value="1"/>
</dbReference>
<keyword evidence="2 4" id="KW-0807">Transducer</keyword>
<dbReference type="PANTHER" id="PTHR32089">
    <property type="entry name" value="METHYL-ACCEPTING CHEMOTAXIS PROTEIN MCPB"/>
    <property type="match status" value="1"/>
</dbReference>
<dbReference type="Gene3D" id="1.10.287.950">
    <property type="entry name" value="Methyl-accepting chemotaxis protein"/>
    <property type="match status" value="1"/>
</dbReference>
<keyword evidence="6" id="KW-0472">Membrane</keyword>
<dbReference type="Pfam" id="PF00015">
    <property type="entry name" value="MCPsignal"/>
    <property type="match status" value="1"/>
</dbReference>
<dbReference type="Pfam" id="PF00672">
    <property type="entry name" value="HAMP"/>
    <property type="match status" value="1"/>
</dbReference>
<dbReference type="InterPro" id="IPR013587">
    <property type="entry name" value="Nitrate/nitrite_sensing"/>
</dbReference>
<reference evidence="10" key="1">
    <citation type="submission" date="2019-12" db="EMBL/GenBank/DDBJ databases">
        <title>Comparative genomics gives insights into the taxonomy of the Azoarcus-Aromatoleum group and reveals separate origins of nif in the plant-associated Azoarcus and non-plant-associated Aromatoleum sub-groups.</title>
        <authorList>
            <person name="Lafos M."/>
            <person name="Maluk M."/>
            <person name="Batista M."/>
            <person name="Junghare M."/>
            <person name="Carmona M."/>
            <person name="Faoro H."/>
            <person name="Cruz L.M."/>
            <person name="Battistoni F."/>
            <person name="De Souza E."/>
            <person name="Pedrosa F."/>
            <person name="Chen W.-M."/>
            <person name="Poole P.S."/>
            <person name="Dixon R.A."/>
            <person name="James E.K."/>
        </authorList>
    </citation>
    <scope>NUCLEOTIDE SEQUENCE</scope>
    <source>
        <strain evidence="10">NSC3</strain>
    </source>
</reference>
<evidence type="ECO:0000313" key="10">
    <source>
        <dbReference type="EMBL" id="NMG02513.1"/>
    </source>
</evidence>
<evidence type="ECO:0000259" key="7">
    <source>
        <dbReference type="PROSITE" id="PS50111"/>
    </source>
</evidence>
<evidence type="ECO:0000256" key="1">
    <source>
        <dbReference type="ARBA" id="ARBA00004370"/>
    </source>
</evidence>
<evidence type="ECO:0000313" key="11">
    <source>
        <dbReference type="Proteomes" id="UP000599523"/>
    </source>
</evidence>
<dbReference type="PROSITE" id="PS50906">
    <property type="entry name" value="NIT"/>
    <property type="match status" value="1"/>
</dbReference>
<proteinExistence type="inferred from homology"/>
<name>A0A972J9Z2_9RHOO</name>
<accession>A0A972J9Z2</accession>
<evidence type="ECO:0000256" key="5">
    <source>
        <dbReference type="SAM" id="MobiDB-lite"/>
    </source>
</evidence>
<evidence type="ECO:0000256" key="2">
    <source>
        <dbReference type="ARBA" id="ARBA00023224"/>
    </source>
</evidence>
<dbReference type="GO" id="GO:0004888">
    <property type="term" value="F:transmembrane signaling receptor activity"/>
    <property type="evidence" value="ECO:0007669"/>
    <property type="project" value="InterPro"/>
</dbReference>
<dbReference type="FunFam" id="1.10.287.950:FF:000001">
    <property type="entry name" value="Methyl-accepting chemotaxis sensory transducer"/>
    <property type="match status" value="1"/>
</dbReference>
<feature type="domain" description="Methyl-accepting transducer" evidence="7">
    <location>
        <begin position="413"/>
        <end position="649"/>
    </location>
</feature>
<feature type="region of interest" description="Disordered" evidence="5">
    <location>
        <begin position="1"/>
        <end position="21"/>
    </location>
</feature>
<dbReference type="AlphaFoldDB" id="A0A972J9Z2"/>
<dbReference type="SMART" id="SM00283">
    <property type="entry name" value="MA"/>
    <property type="match status" value="1"/>
</dbReference>
<dbReference type="GO" id="GO:0016020">
    <property type="term" value="C:membrane"/>
    <property type="evidence" value="ECO:0007669"/>
    <property type="project" value="UniProtKB-SubCell"/>
</dbReference>
<dbReference type="EMBL" id="WTVM01000025">
    <property type="protein sequence ID" value="NMG02513.1"/>
    <property type="molecule type" value="Genomic_DNA"/>
</dbReference>
<keyword evidence="11" id="KW-1185">Reference proteome</keyword>
<dbReference type="SUPFAM" id="SSF58104">
    <property type="entry name" value="Methyl-accepting chemotaxis protein (MCP) signaling domain"/>
    <property type="match status" value="1"/>
</dbReference>
<dbReference type="GO" id="GO:0006935">
    <property type="term" value="P:chemotaxis"/>
    <property type="evidence" value="ECO:0007669"/>
    <property type="project" value="InterPro"/>
</dbReference>
<dbReference type="InterPro" id="IPR004089">
    <property type="entry name" value="MCPsignal_dom"/>
</dbReference>
<dbReference type="PRINTS" id="PR00260">
    <property type="entry name" value="CHEMTRNSDUCR"/>
</dbReference>
<feature type="transmembrane region" description="Helical" evidence="6">
    <location>
        <begin position="332"/>
        <end position="353"/>
    </location>
</feature>
<comment type="caution">
    <text evidence="10">The sequence shown here is derived from an EMBL/GenBank/DDBJ whole genome shotgun (WGS) entry which is preliminary data.</text>
</comment>
<feature type="transmembrane region" description="Helical" evidence="6">
    <location>
        <begin position="31"/>
        <end position="54"/>
    </location>
</feature>
<evidence type="ECO:0000259" key="8">
    <source>
        <dbReference type="PROSITE" id="PS50885"/>
    </source>
</evidence>
<dbReference type="InterPro" id="IPR004090">
    <property type="entry name" value="Chemotax_Me-accpt_rcpt"/>
</dbReference>
<feature type="domain" description="NIT" evidence="9">
    <location>
        <begin position="75"/>
        <end position="324"/>
    </location>
</feature>
<organism evidence="10 11">
    <name type="scientific">Azoarcus taiwanensis</name>
    <dbReference type="NCBI Taxonomy" id="666964"/>
    <lineage>
        <taxon>Bacteria</taxon>
        <taxon>Pseudomonadati</taxon>
        <taxon>Pseudomonadota</taxon>
        <taxon>Betaproteobacteria</taxon>
        <taxon>Rhodocyclales</taxon>
        <taxon>Zoogloeaceae</taxon>
        <taxon>Azoarcus</taxon>
    </lineage>
</organism>
<dbReference type="Pfam" id="PF08376">
    <property type="entry name" value="NIT"/>
    <property type="match status" value="1"/>
</dbReference>
<comment type="similarity">
    <text evidence="3">Belongs to the methyl-accepting chemotaxis (MCP) protein family.</text>
</comment>
<dbReference type="Proteomes" id="UP000599523">
    <property type="component" value="Unassembled WGS sequence"/>
</dbReference>
<gene>
    <name evidence="10" type="ORF">GPA21_05970</name>
</gene>